<dbReference type="InterPro" id="IPR011051">
    <property type="entry name" value="RmlC_Cupin_sf"/>
</dbReference>
<evidence type="ECO:0000259" key="1">
    <source>
        <dbReference type="Pfam" id="PF07883"/>
    </source>
</evidence>
<protein>
    <submittedName>
        <fullName evidence="2">Cupin domain-containing protein</fullName>
    </submittedName>
</protein>
<dbReference type="InterPro" id="IPR025499">
    <property type="entry name" value="KdgF"/>
</dbReference>
<feature type="domain" description="Cupin type-2" evidence="1">
    <location>
        <begin position="31"/>
        <end position="95"/>
    </location>
</feature>
<gene>
    <name evidence="2" type="ORF">L3X39_07900</name>
</gene>
<dbReference type="RefSeq" id="WP_237231233.1">
    <property type="nucleotide sequence ID" value="NZ_JAKKDV010000002.1"/>
</dbReference>
<dbReference type="Proteomes" id="UP001200022">
    <property type="component" value="Unassembled WGS sequence"/>
</dbReference>
<dbReference type="InterPro" id="IPR013096">
    <property type="entry name" value="Cupin_2"/>
</dbReference>
<dbReference type="Pfam" id="PF07883">
    <property type="entry name" value="Cupin_2"/>
    <property type="match status" value="1"/>
</dbReference>
<evidence type="ECO:0000313" key="2">
    <source>
        <dbReference type="EMBL" id="MCF7560557.1"/>
    </source>
</evidence>
<proteinExistence type="predicted"/>
<dbReference type="PANTHER" id="PTHR40112:SF1">
    <property type="entry name" value="H2HPP ISOMERASE"/>
    <property type="match status" value="1"/>
</dbReference>
<keyword evidence="3" id="KW-1185">Reference proteome</keyword>
<evidence type="ECO:0000313" key="3">
    <source>
        <dbReference type="Proteomes" id="UP001200022"/>
    </source>
</evidence>
<sequence>MTLKFSEIADRILIDGIKGKYIHTDNNTVGLVSIEKGAVLPAHSHFHEQITQIISGKLQMTIGGVTQVLESDSITIIPSNTTHSAFALTDCVVIDTFYPVREDYK</sequence>
<accession>A0ABS9IJ58</accession>
<dbReference type="Gene3D" id="2.60.120.10">
    <property type="entry name" value="Jelly Rolls"/>
    <property type="match status" value="1"/>
</dbReference>
<dbReference type="SUPFAM" id="SSF51182">
    <property type="entry name" value="RmlC-like cupins"/>
    <property type="match status" value="1"/>
</dbReference>
<dbReference type="InterPro" id="IPR052535">
    <property type="entry name" value="Bacilysin_H2HPP_isomerase"/>
</dbReference>
<reference evidence="2 3" key="1">
    <citation type="submission" date="2022-01" db="EMBL/GenBank/DDBJ databases">
        <title>Draft genome sequence of Sabulilitoribacter multivorans KCTC 32326.</title>
        <authorList>
            <person name="Oh J.-S."/>
        </authorList>
    </citation>
    <scope>NUCLEOTIDE SEQUENCE [LARGE SCALE GENOMIC DNA]</scope>
    <source>
        <strain evidence="2 3">M-M16</strain>
    </source>
</reference>
<organism evidence="2 3">
    <name type="scientific">Flaviramulus multivorans</name>
    <dbReference type="NCBI Taxonomy" id="1304750"/>
    <lineage>
        <taxon>Bacteria</taxon>
        <taxon>Pseudomonadati</taxon>
        <taxon>Bacteroidota</taxon>
        <taxon>Flavobacteriia</taxon>
        <taxon>Flavobacteriales</taxon>
        <taxon>Flavobacteriaceae</taxon>
        <taxon>Flaviramulus</taxon>
    </lineage>
</organism>
<dbReference type="CDD" id="cd02238">
    <property type="entry name" value="cupin_KdgF"/>
    <property type="match status" value="1"/>
</dbReference>
<name>A0ABS9IJ58_9FLAO</name>
<dbReference type="PIRSF" id="PIRSF029883">
    <property type="entry name" value="KdgF"/>
    <property type="match status" value="1"/>
</dbReference>
<comment type="caution">
    <text evidence="2">The sequence shown here is derived from an EMBL/GenBank/DDBJ whole genome shotgun (WGS) entry which is preliminary data.</text>
</comment>
<dbReference type="PANTHER" id="PTHR40112">
    <property type="entry name" value="H2HPP ISOMERASE"/>
    <property type="match status" value="1"/>
</dbReference>
<dbReference type="InterPro" id="IPR014710">
    <property type="entry name" value="RmlC-like_jellyroll"/>
</dbReference>
<dbReference type="EMBL" id="JAKKDV010000002">
    <property type="protein sequence ID" value="MCF7560557.1"/>
    <property type="molecule type" value="Genomic_DNA"/>
</dbReference>